<comment type="function">
    <text evidence="6">Component of the ERMES/MDM complex, which serves as a molecular tether to connect the endoplasmic reticulum and mitochondria. Components of this complex are involved in the control of mitochondrial shape and protein biogenesis and may function in phospholipid exchange. MDM10 is involved in the late assembly steps of the general translocase of the mitochondrial outer membrane (TOM complex). Functions in the TOM40-specific route of the assembly of outer membrane beta-barrel proteins, including the association of TOM40 with the receptor TOM22 and small TOM proteins. Can associate with the SAM(core) complex as well as the MDM12-MMM1 complex, both involved in late steps of the major beta-barrel assembly pathway, that is responsible for biogenesis of all outer membrane beta-barrel proteins. May act as a switch that shuttles between both complexes and channels precursor proteins into the TOM40-specific pathway. Plays a role in mitochondrial morphology and in the inheritance of mitochondria.</text>
</comment>
<keyword evidence="4 6" id="KW-0496">Mitochondrion</keyword>
<keyword evidence="1 6" id="KW-1134">Transmembrane beta strand</keyword>
<comment type="similarity">
    <text evidence="6">Belongs to the MDM10 family.</text>
</comment>
<dbReference type="GO" id="GO:0051654">
    <property type="term" value="P:establishment of mitochondrion localization"/>
    <property type="evidence" value="ECO:0007669"/>
    <property type="project" value="TreeGrafter"/>
</dbReference>
<dbReference type="AlphaFoldDB" id="A0A3N4MBX0"/>
<dbReference type="GO" id="GO:0070096">
    <property type="term" value="P:mitochondrial outer membrane translocase complex assembly"/>
    <property type="evidence" value="ECO:0007669"/>
    <property type="project" value="UniProtKB-UniRule"/>
</dbReference>
<dbReference type="GO" id="GO:0001401">
    <property type="term" value="C:SAM complex"/>
    <property type="evidence" value="ECO:0007669"/>
    <property type="project" value="TreeGrafter"/>
</dbReference>
<dbReference type="OrthoDB" id="2103793at2759"/>
<dbReference type="HAMAP" id="MF_03102">
    <property type="entry name" value="Mdm10"/>
    <property type="match status" value="1"/>
</dbReference>
<evidence type="ECO:0000313" key="7">
    <source>
        <dbReference type="EMBL" id="RPB29772.1"/>
    </source>
</evidence>
<comment type="subcellular location">
    <subcellularLocation>
        <location evidence="6">Mitochondrion outer membrane</location>
        <topology evidence="6">Multi-pass membrane protein</topology>
    </subcellularLocation>
    <text evidence="6">The ERMES/MDM complex localizes to a few discrete foci (around 10 per single cell), that represent mitochondria-endoplasmic reticulum junctions. These foci are often found next to mtDNA nucleoids.</text>
</comment>
<organism evidence="7 8">
    <name type="scientific">Terfezia boudieri ATCC MYA-4762</name>
    <dbReference type="NCBI Taxonomy" id="1051890"/>
    <lineage>
        <taxon>Eukaryota</taxon>
        <taxon>Fungi</taxon>
        <taxon>Dikarya</taxon>
        <taxon>Ascomycota</taxon>
        <taxon>Pezizomycotina</taxon>
        <taxon>Pezizomycetes</taxon>
        <taxon>Pezizales</taxon>
        <taxon>Pezizaceae</taxon>
        <taxon>Terfezia</taxon>
    </lineage>
</organism>
<dbReference type="STRING" id="1051890.A0A3N4MBX0"/>
<keyword evidence="3 6" id="KW-1000">Mitochondrion outer membrane</keyword>
<dbReference type="InParanoid" id="A0A3N4MBX0"/>
<dbReference type="PANTHER" id="PTHR28035:SF1">
    <property type="entry name" value="MITOCHONDRIAL DISTRIBUTION AND MORPHOLOGY PROTEIN 10"/>
    <property type="match status" value="1"/>
</dbReference>
<comment type="domain">
    <text evidence="6">Lacks alpha-helical transmembrane segments, suggesting that it resides in the membrane via beta-sheet conformations similar to those predicted for other outer membrane proteins and porin.</text>
</comment>
<dbReference type="FunCoup" id="A0A3N4MBX0">
    <property type="interactions" value="47"/>
</dbReference>
<evidence type="ECO:0000313" key="8">
    <source>
        <dbReference type="Proteomes" id="UP000267821"/>
    </source>
</evidence>
<comment type="subunit">
    <text evidence="6">Component of the ER-mitochondria encounter structure (ERMES) or MDM complex, composed of MMM1, MDM10, MDM12 and MDM34. Associates with the mitochondrial outer membrane sorting assembly machinery SAM(core) complex.</text>
</comment>
<evidence type="ECO:0000256" key="2">
    <source>
        <dbReference type="ARBA" id="ARBA00022692"/>
    </source>
</evidence>
<dbReference type="Pfam" id="PF12519">
    <property type="entry name" value="MDM10"/>
    <property type="match status" value="2"/>
</dbReference>
<gene>
    <name evidence="6" type="primary">MDM10</name>
    <name evidence="7" type="ORF">L211DRAFT_776273</name>
</gene>
<evidence type="ECO:0000256" key="1">
    <source>
        <dbReference type="ARBA" id="ARBA00022452"/>
    </source>
</evidence>
<dbReference type="GO" id="GO:1990456">
    <property type="term" value="P:mitochondrion-endoplasmic reticulum membrane tethering"/>
    <property type="evidence" value="ECO:0007669"/>
    <property type="project" value="UniProtKB-UniRule"/>
</dbReference>
<evidence type="ECO:0000256" key="5">
    <source>
        <dbReference type="ARBA" id="ARBA00023136"/>
    </source>
</evidence>
<dbReference type="EMBL" id="ML121527">
    <property type="protein sequence ID" value="RPB29772.1"/>
    <property type="molecule type" value="Genomic_DNA"/>
</dbReference>
<name>A0A3N4MBX0_9PEZI</name>
<dbReference type="InterPro" id="IPR027539">
    <property type="entry name" value="Mdm10"/>
</dbReference>
<dbReference type="PANTHER" id="PTHR28035">
    <property type="entry name" value="MITOCHONDRIAL DISTRIBUTION AND MORPHOLOGY PROTEIN 10"/>
    <property type="match status" value="1"/>
</dbReference>
<dbReference type="GO" id="GO:0015914">
    <property type="term" value="P:phospholipid transport"/>
    <property type="evidence" value="ECO:0007669"/>
    <property type="project" value="TreeGrafter"/>
</dbReference>
<dbReference type="GO" id="GO:0045040">
    <property type="term" value="P:protein insertion into mitochondrial outer membrane"/>
    <property type="evidence" value="ECO:0007669"/>
    <property type="project" value="UniProtKB-UniRule"/>
</dbReference>
<reference evidence="7 8" key="1">
    <citation type="journal article" date="2018" name="Nat. Ecol. Evol.">
        <title>Pezizomycetes genomes reveal the molecular basis of ectomycorrhizal truffle lifestyle.</title>
        <authorList>
            <person name="Murat C."/>
            <person name="Payen T."/>
            <person name="Noel B."/>
            <person name="Kuo A."/>
            <person name="Morin E."/>
            <person name="Chen J."/>
            <person name="Kohler A."/>
            <person name="Krizsan K."/>
            <person name="Balestrini R."/>
            <person name="Da Silva C."/>
            <person name="Montanini B."/>
            <person name="Hainaut M."/>
            <person name="Levati E."/>
            <person name="Barry K.W."/>
            <person name="Belfiori B."/>
            <person name="Cichocki N."/>
            <person name="Clum A."/>
            <person name="Dockter R.B."/>
            <person name="Fauchery L."/>
            <person name="Guy J."/>
            <person name="Iotti M."/>
            <person name="Le Tacon F."/>
            <person name="Lindquist E.A."/>
            <person name="Lipzen A."/>
            <person name="Malagnac F."/>
            <person name="Mello A."/>
            <person name="Molinier V."/>
            <person name="Miyauchi S."/>
            <person name="Poulain J."/>
            <person name="Riccioni C."/>
            <person name="Rubini A."/>
            <person name="Sitrit Y."/>
            <person name="Splivallo R."/>
            <person name="Traeger S."/>
            <person name="Wang M."/>
            <person name="Zifcakova L."/>
            <person name="Wipf D."/>
            <person name="Zambonelli A."/>
            <person name="Paolocci F."/>
            <person name="Nowrousian M."/>
            <person name="Ottonello S."/>
            <person name="Baldrian P."/>
            <person name="Spatafora J.W."/>
            <person name="Henrissat B."/>
            <person name="Nagy L.G."/>
            <person name="Aury J.M."/>
            <person name="Wincker P."/>
            <person name="Grigoriev I.V."/>
            <person name="Bonfante P."/>
            <person name="Martin F.M."/>
        </authorList>
    </citation>
    <scope>NUCLEOTIDE SEQUENCE [LARGE SCALE GENOMIC DNA]</scope>
    <source>
        <strain evidence="7 8">ATCC MYA-4762</strain>
    </source>
</reference>
<keyword evidence="5 6" id="KW-0472">Membrane</keyword>
<keyword evidence="8" id="KW-1185">Reference proteome</keyword>
<evidence type="ECO:0000256" key="6">
    <source>
        <dbReference type="HAMAP-Rule" id="MF_03102"/>
    </source>
</evidence>
<dbReference type="GO" id="GO:0032865">
    <property type="term" value="C:ERMES complex"/>
    <property type="evidence" value="ECO:0007669"/>
    <property type="project" value="UniProtKB-UniRule"/>
</dbReference>
<keyword evidence="2 6" id="KW-0812">Transmembrane</keyword>
<sequence length="381" mass="42503">MLTYMDYVQQAFYKATNWNEDNSYANLTATARALLDFHTPRGLNLHLSSLSSPNFATSYSLTNLGVVDGSISYLYSSLPLTNVHKSRNVYLHDVVQGYRQLRHLVAPSEARFWEVWQGGVRVDTRDSLLYGRMYLPISTLEMLYLRRHSPKSQLRIAAVSDAKLKNGGTILAVLQQDVGKYSTECLYSTSEGLIGARGLYNFGYDPRQKPKKAVVEVEKLSTGRLSMGAEVYYGVLNKSGGMSTAIRYTTLPHHPGPPLTMTLTLSPLMGHFSATYAIKAGPNAAFCSRFDFNMYSYESDLVVGCELWQRKPTTSATAQLRRTEKDAFTGVLKARWTQSAGLGVLWEGRVKHLLFSLGANIDFRRREGVVKGVGVEVQYSS</sequence>
<accession>A0A3N4MBX0</accession>
<proteinExistence type="inferred from homology"/>
<evidence type="ECO:0000256" key="4">
    <source>
        <dbReference type="ARBA" id="ARBA00023128"/>
    </source>
</evidence>
<evidence type="ECO:0000256" key="3">
    <source>
        <dbReference type="ARBA" id="ARBA00022787"/>
    </source>
</evidence>
<protein>
    <recommendedName>
        <fullName evidence="6">Mitochondrial distribution and morphology protein 10</fullName>
    </recommendedName>
    <alternativeName>
        <fullName evidence="6">Mitochondrial inheritance component MDM10</fullName>
    </alternativeName>
</protein>
<dbReference type="Proteomes" id="UP000267821">
    <property type="component" value="Unassembled WGS sequence"/>
</dbReference>